<feature type="compositionally biased region" description="Low complexity" evidence="1">
    <location>
        <begin position="75"/>
        <end position="88"/>
    </location>
</feature>
<feature type="region of interest" description="Disordered" evidence="1">
    <location>
        <begin position="28"/>
        <end position="88"/>
    </location>
</feature>
<feature type="compositionally biased region" description="Basic and acidic residues" evidence="1">
    <location>
        <begin position="38"/>
        <end position="58"/>
    </location>
</feature>
<dbReference type="KEGG" id="halt:IM660_05665"/>
<name>A0A7M1SWA7_9MICO</name>
<accession>A0A7M1SWA7</accession>
<dbReference type="Proteomes" id="UP000593758">
    <property type="component" value="Chromosome"/>
</dbReference>
<protein>
    <submittedName>
        <fullName evidence="2">Uncharacterized protein</fullName>
    </submittedName>
</protein>
<organism evidence="2 3">
    <name type="scientific">Ruania alkalisoli</name>
    <dbReference type="NCBI Taxonomy" id="2779775"/>
    <lineage>
        <taxon>Bacteria</taxon>
        <taxon>Bacillati</taxon>
        <taxon>Actinomycetota</taxon>
        <taxon>Actinomycetes</taxon>
        <taxon>Micrococcales</taxon>
        <taxon>Ruaniaceae</taxon>
        <taxon>Ruania</taxon>
    </lineage>
</organism>
<gene>
    <name evidence="2" type="ORF">IM660_05665</name>
</gene>
<proteinExistence type="predicted"/>
<dbReference type="RefSeq" id="WP_193498415.1">
    <property type="nucleotide sequence ID" value="NZ_CP063169.1"/>
</dbReference>
<evidence type="ECO:0000313" key="2">
    <source>
        <dbReference type="EMBL" id="QOR71761.1"/>
    </source>
</evidence>
<dbReference type="EMBL" id="CP063169">
    <property type="protein sequence ID" value="QOR71761.1"/>
    <property type="molecule type" value="Genomic_DNA"/>
</dbReference>
<reference evidence="2 3" key="1">
    <citation type="submission" date="2020-10" db="EMBL/GenBank/DDBJ databases">
        <title>Haloactinobacterium sp. RN3S43, a bacterium isolated from saline soil.</title>
        <authorList>
            <person name="Sun J.-Q."/>
        </authorList>
    </citation>
    <scope>NUCLEOTIDE SEQUENCE [LARGE SCALE GENOMIC DNA]</scope>
    <source>
        <strain evidence="2 3">RN3S43</strain>
    </source>
</reference>
<sequence>MWITWVSWLLLGVCALVAVVAAAVSSGRWPVTMGDPYPGDRENPDPFVDHVMESRVTPDIEWVPKSSTPGRAGDDTPATGAGASREEE</sequence>
<evidence type="ECO:0000313" key="3">
    <source>
        <dbReference type="Proteomes" id="UP000593758"/>
    </source>
</evidence>
<keyword evidence="3" id="KW-1185">Reference proteome</keyword>
<dbReference type="AlphaFoldDB" id="A0A7M1SWA7"/>
<evidence type="ECO:0000256" key="1">
    <source>
        <dbReference type="SAM" id="MobiDB-lite"/>
    </source>
</evidence>